<organism evidence="2 3">
    <name type="scientific">Colletotrichum scovillei</name>
    <dbReference type="NCBI Taxonomy" id="1209932"/>
    <lineage>
        <taxon>Eukaryota</taxon>
        <taxon>Fungi</taxon>
        <taxon>Dikarya</taxon>
        <taxon>Ascomycota</taxon>
        <taxon>Pezizomycotina</taxon>
        <taxon>Sordariomycetes</taxon>
        <taxon>Hypocreomycetidae</taxon>
        <taxon>Glomerellales</taxon>
        <taxon>Glomerellaceae</taxon>
        <taxon>Colletotrichum</taxon>
        <taxon>Colletotrichum acutatum species complex</taxon>
    </lineage>
</organism>
<proteinExistence type="predicted"/>
<evidence type="ECO:0000313" key="2">
    <source>
        <dbReference type="EMBL" id="KAG7041493.1"/>
    </source>
</evidence>
<comment type="caution">
    <text evidence="2">The sequence shown here is derived from an EMBL/GenBank/DDBJ whole genome shotgun (WGS) entry which is preliminary data.</text>
</comment>
<dbReference type="AlphaFoldDB" id="A0A9P7QUT0"/>
<protein>
    <submittedName>
        <fullName evidence="2">Uncharacterized protein</fullName>
    </submittedName>
</protein>
<dbReference type="EMBL" id="JAESDN010000015">
    <property type="protein sequence ID" value="KAG7041493.1"/>
    <property type="molecule type" value="Genomic_DNA"/>
</dbReference>
<evidence type="ECO:0000313" key="3">
    <source>
        <dbReference type="Proteomes" id="UP000699042"/>
    </source>
</evidence>
<dbReference type="Proteomes" id="UP000699042">
    <property type="component" value="Unassembled WGS sequence"/>
</dbReference>
<evidence type="ECO:0000256" key="1">
    <source>
        <dbReference type="SAM" id="MobiDB-lite"/>
    </source>
</evidence>
<reference evidence="2" key="1">
    <citation type="submission" date="2021-05" db="EMBL/GenBank/DDBJ databases">
        <title>Comparative genomics of three Colletotrichum scovillei strains and genetic complementation revealed genes involved fungal growth and virulence on chili pepper.</title>
        <authorList>
            <person name="Hsieh D.-K."/>
            <person name="Chuang S.-C."/>
            <person name="Chen C.-Y."/>
            <person name="Chao Y.-T."/>
            <person name="Lu M.-Y.J."/>
            <person name="Lee M.-H."/>
            <person name="Shih M.-C."/>
        </authorList>
    </citation>
    <scope>NUCLEOTIDE SEQUENCE</scope>
    <source>
        <strain evidence="2">Coll-153</strain>
    </source>
</reference>
<feature type="region of interest" description="Disordered" evidence="1">
    <location>
        <begin position="1"/>
        <end position="21"/>
    </location>
</feature>
<sequence length="70" mass="7804">HIAQRGRHCRPPSFPGITHSHLSDKVTSAPVLPLMRSDHYPDSHSQQYFPIRTSATIPGFFPSAEASLYC</sequence>
<gene>
    <name evidence="2" type="ORF">JMJ77_003598</name>
</gene>
<feature type="compositionally biased region" description="Basic residues" evidence="1">
    <location>
        <begin position="1"/>
        <end position="10"/>
    </location>
</feature>
<name>A0A9P7QUT0_9PEZI</name>
<feature type="non-terminal residue" evidence="2">
    <location>
        <position position="1"/>
    </location>
</feature>
<accession>A0A9P7QUT0</accession>
<keyword evidence="3" id="KW-1185">Reference proteome</keyword>